<dbReference type="SMART" id="SM00829">
    <property type="entry name" value="PKS_ER"/>
    <property type="match status" value="1"/>
</dbReference>
<dbReference type="Gene3D" id="3.90.180.10">
    <property type="entry name" value="Medium-chain alcohol dehydrogenases, catalytic domain"/>
    <property type="match status" value="1"/>
</dbReference>
<dbReference type="PANTHER" id="PTHR43401">
    <property type="entry name" value="L-THREONINE 3-DEHYDROGENASE"/>
    <property type="match status" value="1"/>
</dbReference>
<reference evidence="6 7" key="1">
    <citation type="submission" date="2022-06" db="EMBL/GenBank/DDBJ databases">
        <title>Isolation of gut microbiota from human fecal samples.</title>
        <authorList>
            <person name="Pamer E.G."/>
            <person name="Barat B."/>
            <person name="Waligurski E."/>
            <person name="Medina S."/>
            <person name="Paddock L."/>
            <person name="Mostad J."/>
        </authorList>
    </citation>
    <scope>NUCLEOTIDE SEQUENCE [LARGE SCALE GENOMIC DNA]</scope>
    <source>
        <strain evidence="6 7">DFI.9.90</strain>
    </source>
</reference>
<evidence type="ECO:0000256" key="2">
    <source>
        <dbReference type="ARBA" id="ARBA00022833"/>
    </source>
</evidence>
<feature type="domain" description="Enoyl reductase (ER)" evidence="5">
    <location>
        <begin position="9"/>
        <end position="339"/>
    </location>
</feature>
<comment type="cofactor">
    <cofactor evidence="4">
        <name>Zn(2+)</name>
        <dbReference type="ChEBI" id="CHEBI:29105"/>
    </cofactor>
</comment>
<gene>
    <name evidence="6" type="ORF">NE630_10585</name>
</gene>
<comment type="similarity">
    <text evidence="4">Belongs to the zinc-containing alcohol dehydrogenase family.</text>
</comment>
<dbReference type="GO" id="GO:0016491">
    <property type="term" value="F:oxidoreductase activity"/>
    <property type="evidence" value="ECO:0007669"/>
    <property type="project" value="UniProtKB-KW"/>
</dbReference>
<dbReference type="SUPFAM" id="SSF51735">
    <property type="entry name" value="NAD(P)-binding Rossmann-fold domains"/>
    <property type="match status" value="1"/>
</dbReference>
<keyword evidence="1 4" id="KW-0479">Metal-binding</keyword>
<dbReference type="InterPro" id="IPR013149">
    <property type="entry name" value="ADH-like_C"/>
</dbReference>
<dbReference type="InterPro" id="IPR011032">
    <property type="entry name" value="GroES-like_sf"/>
</dbReference>
<evidence type="ECO:0000313" key="7">
    <source>
        <dbReference type="Proteomes" id="UP001205919"/>
    </source>
</evidence>
<evidence type="ECO:0000259" key="5">
    <source>
        <dbReference type="SMART" id="SM00829"/>
    </source>
</evidence>
<accession>A0AAW5K532</accession>
<dbReference type="PROSITE" id="PS00059">
    <property type="entry name" value="ADH_ZINC"/>
    <property type="match status" value="1"/>
</dbReference>
<evidence type="ECO:0000256" key="4">
    <source>
        <dbReference type="RuleBase" id="RU361277"/>
    </source>
</evidence>
<dbReference type="GO" id="GO:0008270">
    <property type="term" value="F:zinc ion binding"/>
    <property type="evidence" value="ECO:0007669"/>
    <property type="project" value="InterPro"/>
</dbReference>
<evidence type="ECO:0000256" key="3">
    <source>
        <dbReference type="ARBA" id="ARBA00023002"/>
    </source>
</evidence>
<dbReference type="Pfam" id="PF00107">
    <property type="entry name" value="ADH_zinc_N"/>
    <property type="match status" value="1"/>
</dbReference>
<organism evidence="6 7">
    <name type="scientific">Cloacibacillus evryensis</name>
    <dbReference type="NCBI Taxonomy" id="508460"/>
    <lineage>
        <taxon>Bacteria</taxon>
        <taxon>Thermotogati</taxon>
        <taxon>Synergistota</taxon>
        <taxon>Synergistia</taxon>
        <taxon>Synergistales</taxon>
        <taxon>Synergistaceae</taxon>
        <taxon>Cloacibacillus</taxon>
    </lineage>
</organism>
<dbReference type="Proteomes" id="UP001205919">
    <property type="component" value="Unassembled WGS sequence"/>
</dbReference>
<comment type="caution">
    <text evidence="6">The sequence shown here is derived from an EMBL/GenBank/DDBJ whole genome shotgun (WGS) entry which is preliminary data.</text>
</comment>
<dbReference type="RefSeq" id="WP_008709206.1">
    <property type="nucleotide sequence ID" value="NZ_CABKQM010000003.1"/>
</dbReference>
<protein>
    <submittedName>
        <fullName evidence="6">Alcohol dehydrogenase catalytic domain-containing protein</fullName>
    </submittedName>
</protein>
<dbReference type="EMBL" id="JANFYT010000022">
    <property type="protein sequence ID" value="MCQ4814876.1"/>
    <property type="molecule type" value="Genomic_DNA"/>
</dbReference>
<dbReference type="InterPro" id="IPR013154">
    <property type="entry name" value="ADH-like_N"/>
</dbReference>
<evidence type="ECO:0000256" key="1">
    <source>
        <dbReference type="ARBA" id="ARBA00022723"/>
    </source>
</evidence>
<sequence length="346" mass="37833">MKGIIKTKKDSGYVSLEEIETPKLTNDHEVMVQIHSAAICGSDLHAYEYISSYQDFMKIPVVLGHECSGVVVETGPSVTEFRIGDRVMGESNVYCGKCRNCRTGNTHVCEYNLMRGLTTDGVMREYVPFLEQNLHHVPSNLTFNEAAAAQAATVSVHGVLRRFNINAGSTVVVTGVGIIGLVAAQLARLCGATNVIVAGTNADMETRVPIAQELGFRTLNCQFEPIDEFLKNKIECNGADYVLECSGASSAINAIPTYLRKGGEALLLGLPGKDVSFPFADIIRSEINIRTTYTSTWQDYEDTLRLLSNNNISISPMLKEYSLDDVKGAFEAGLSKEVLKPVFNFL</sequence>
<dbReference type="SUPFAM" id="SSF50129">
    <property type="entry name" value="GroES-like"/>
    <property type="match status" value="1"/>
</dbReference>
<evidence type="ECO:0000313" key="6">
    <source>
        <dbReference type="EMBL" id="MCQ4814876.1"/>
    </source>
</evidence>
<keyword evidence="7" id="KW-1185">Reference proteome</keyword>
<proteinExistence type="inferred from homology"/>
<dbReference type="InterPro" id="IPR002328">
    <property type="entry name" value="ADH_Zn_CS"/>
</dbReference>
<keyword evidence="3" id="KW-0560">Oxidoreductase</keyword>
<keyword evidence="2 4" id="KW-0862">Zinc</keyword>
<dbReference type="Pfam" id="PF08240">
    <property type="entry name" value="ADH_N"/>
    <property type="match status" value="1"/>
</dbReference>
<dbReference type="InterPro" id="IPR036291">
    <property type="entry name" value="NAD(P)-bd_dom_sf"/>
</dbReference>
<dbReference type="InterPro" id="IPR050129">
    <property type="entry name" value="Zn_alcohol_dh"/>
</dbReference>
<dbReference type="AlphaFoldDB" id="A0AAW5K532"/>
<name>A0AAW5K532_9BACT</name>
<dbReference type="InterPro" id="IPR020843">
    <property type="entry name" value="ER"/>
</dbReference>
<dbReference type="Gene3D" id="3.40.50.720">
    <property type="entry name" value="NAD(P)-binding Rossmann-like Domain"/>
    <property type="match status" value="1"/>
</dbReference>
<dbReference type="PANTHER" id="PTHR43401:SF2">
    <property type="entry name" value="L-THREONINE 3-DEHYDROGENASE"/>
    <property type="match status" value="1"/>
</dbReference>